<evidence type="ECO:0000313" key="8">
    <source>
        <dbReference type="EMBL" id="GEN98602.1"/>
    </source>
</evidence>
<evidence type="ECO:0000256" key="5">
    <source>
        <dbReference type="SAM" id="MobiDB-lite"/>
    </source>
</evidence>
<dbReference type="SUPFAM" id="SSF103473">
    <property type="entry name" value="MFS general substrate transporter"/>
    <property type="match status" value="1"/>
</dbReference>
<feature type="transmembrane region" description="Helical" evidence="6">
    <location>
        <begin position="141"/>
        <end position="166"/>
    </location>
</feature>
<feature type="transmembrane region" description="Helical" evidence="6">
    <location>
        <begin position="203"/>
        <end position="226"/>
    </location>
</feature>
<evidence type="ECO:0000256" key="3">
    <source>
        <dbReference type="ARBA" id="ARBA00022989"/>
    </source>
</evidence>
<keyword evidence="3 6" id="KW-1133">Transmembrane helix</keyword>
<dbReference type="PANTHER" id="PTHR42718:SF39">
    <property type="entry name" value="ACTINORHODIN TRANSPORTER-RELATED"/>
    <property type="match status" value="1"/>
</dbReference>
<dbReference type="PANTHER" id="PTHR42718">
    <property type="entry name" value="MAJOR FACILITATOR SUPERFAMILY MULTIDRUG TRANSPORTER MFSC"/>
    <property type="match status" value="1"/>
</dbReference>
<feature type="transmembrane region" description="Helical" evidence="6">
    <location>
        <begin position="175"/>
        <end position="197"/>
    </location>
</feature>
<protein>
    <submittedName>
        <fullName evidence="8">MFS transporter</fullName>
    </submittedName>
</protein>
<comment type="caution">
    <text evidence="8">The sequence shown here is derived from an EMBL/GenBank/DDBJ whole genome shotgun (WGS) entry which is preliminary data.</text>
</comment>
<dbReference type="AlphaFoldDB" id="A0A512AG23"/>
<dbReference type="Gene3D" id="1.20.1720.10">
    <property type="entry name" value="Multidrug resistance protein D"/>
    <property type="match status" value="1"/>
</dbReference>
<evidence type="ECO:0000256" key="2">
    <source>
        <dbReference type="ARBA" id="ARBA00022692"/>
    </source>
</evidence>
<evidence type="ECO:0000256" key="4">
    <source>
        <dbReference type="ARBA" id="ARBA00023136"/>
    </source>
</evidence>
<dbReference type="RefSeq" id="WP_147157976.1">
    <property type="nucleotide sequence ID" value="NZ_BJYR01000002.1"/>
</dbReference>
<dbReference type="GO" id="GO:0016020">
    <property type="term" value="C:membrane"/>
    <property type="evidence" value="ECO:0007669"/>
    <property type="project" value="UniProtKB-SubCell"/>
</dbReference>
<evidence type="ECO:0000256" key="6">
    <source>
        <dbReference type="SAM" id="Phobius"/>
    </source>
</evidence>
<evidence type="ECO:0000256" key="1">
    <source>
        <dbReference type="ARBA" id="ARBA00004141"/>
    </source>
</evidence>
<feature type="transmembrane region" description="Helical" evidence="6">
    <location>
        <begin position="406"/>
        <end position="429"/>
    </location>
</feature>
<dbReference type="OrthoDB" id="2414439at2"/>
<name>A0A512AG23_9SPHN</name>
<dbReference type="Gene3D" id="1.20.1250.20">
    <property type="entry name" value="MFS general substrate transporter like domains"/>
    <property type="match status" value="1"/>
</dbReference>
<feature type="transmembrane region" description="Helical" evidence="6">
    <location>
        <begin position="379"/>
        <end position="400"/>
    </location>
</feature>
<keyword evidence="4 6" id="KW-0472">Membrane</keyword>
<feature type="compositionally biased region" description="Low complexity" evidence="5">
    <location>
        <begin position="24"/>
        <end position="33"/>
    </location>
</feature>
<dbReference type="InterPro" id="IPR011701">
    <property type="entry name" value="MFS"/>
</dbReference>
<sequence>MTERAASADIPPRAADGDNDKAMTAHQAAPAAASGSKLPHELDDRQRSLAFFTVLTAVVLEVADTTIVNTALPAIRDGLGASPAAMQWIVAGYLLTLGSLLLLGGRLGDAFGHRRLFLSGVASFVAASALCGLAPTPGVLVLARVLQGAAGAMMGPQTMAIVQLLYTPLERVKRLAFFGMIIGLAAIVGPIIGGFLIELNLFGLGWRLIFLINLPVGLFALAMGRITLPRTGEEHRGLAIDLAGAALFALGFGLILFALIQAHENLGPAAAAAIFAGGLGAVMLGVRRSIARRSAGLPAMVEPTLFALPTFRYGVIAAMAFNSGSVGFLMIFAVALQQGLALTPLKTALIHIPFGLGVMVAVGLLVPRLLPRMGRLLPMVGGMLMAVGIVSTLALIHAAVAGGALLIATLALAGIGFGTLSGPLGPIAVSEVPRTHAGTASATMRTAQQLGGALGIALVGSAYFAVGGHDAAARLAGLVPGAIMVAALLSIAVVAVSRLPATLFGAERKPAAD</sequence>
<feature type="transmembrane region" description="Helical" evidence="6">
    <location>
        <begin position="266"/>
        <end position="286"/>
    </location>
</feature>
<reference evidence="8 9" key="1">
    <citation type="submission" date="2019-07" db="EMBL/GenBank/DDBJ databases">
        <title>Whole genome shotgun sequence of Novosphingobium sediminis NBRC 106119.</title>
        <authorList>
            <person name="Hosoyama A."/>
            <person name="Uohara A."/>
            <person name="Ohji S."/>
            <person name="Ichikawa N."/>
        </authorList>
    </citation>
    <scope>NUCLEOTIDE SEQUENCE [LARGE SCALE GENOMIC DNA]</scope>
    <source>
        <strain evidence="8 9">NBRC 106119</strain>
    </source>
</reference>
<feature type="region of interest" description="Disordered" evidence="5">
    <location>
        <begin position="1"/>
        <end position="38"/>
    </location>
</feature>
<dbReference type="EMBL" id="BJYR01000002">
    <property type="protein sequence ID" value="GEN98602.1"/>
    <property type="molecule type" value="Genomic_DNA"/>
</dbReference>
<feature type="transmembrane region" description="Helical" evidence="6">
    <location>
        <begin position="348"/>
        <end position="367"/>
    </location>
</feature>
<dbReference type="GO" id="GO:0022857">
    <property type="term" value="F:transmembrane transporter activity"/>
    <property type="evidence" value="ECO:0007669"/>
    <property type="project" value="InterPro"/>
</dbReference>
<organism evidence="8 9">
    <name type="scientific">Novosphingobium sediminis</name>
    <dbReference type="NCBI Taxonomy" id="707214"/>
    <lineage>
        <taxon>Bacteria</taxon>
        <taxon>Pseudomonadati</taxon>
        <taxon>Pseudomonadota</taxon>
        <taxon>Alphaproteobacteria</taxon>
        <taxon>Sphingomonadales</taxon>
        <taxon>Sphingomonadaceae</taxon>
        <taxon>Novosphingobium</taxon>
    </lineage>
</organism>
<feature type="transmembrane region" description="Helical" evidence="6">
    <location>
        <begin position="84"/>
        <end position="104"/>
    </location>
</feature>
<evidence type="ECO:0000313" key="9">
    <source>
        <dbReference type="Proteomes" id="UP000321464"/>
    </source>
</evidence>
<gene>
    <name evidence="8" type="ORF">NSE01_04350</name>
</gene>
<feature type="transmembrane region" description="Helical" evidence="6">
    <location>
        <begin position="116"/>
        <end position="135"/>
    </location>
</feature>
<feature type="transmembrane region" description="Helical" evidence="6">
    <location>
        <begin position="238"/>
        <end position="260"/>
    </location>
</feature>
<accession>A0A512AG23</accession>
<feature type="transmembrane region" description="Helical" evidence="6">
    <location>
        <begin position="49"/>
        <end position="72"/>
    </location>
</feature>
<feature type="transmembrane region" description="Helical" evidence="6">
    <location>
        <begin position="478"/>
        <end position="499"/>
    </location>
</feature>
<comment type="subcellular location">
    <subcellularLocation>
        <location evidence="1">Membrane</location>
        <topology evidence="1">Multi-pass membrane protein</topology>
    </subcellularLocation>
</comment>
<feature type="transmembrane region" description="Helical" evidence="6">
    <location>
        <begin position="313"/>
        <end position="336"/>
    </location>
</feature>
<feature type="transmembrane region" description="Helical" evidence="6">
    <location>
        <begin position="450"/>
        <end position="466"/>
    </location>
</feature>
<dbReference type="Pfam" id="PF07690">
    <property type="entry name" value="MFS_1"/>
    <property type="match status" value="1"/>
</dbReference>
<feature type="domain" description="Major facilitator superfamily (MFS) profile" evidence="7">
    <location>
        <begin position="50"/>
        <end position="498"/>
    </location>
</feature>
<evidence type="ECO:0000259" key="7">
    <source>
        <dbReference type="PROSITE" id="PS50850"/>
    </source>
</evidence>
<dbReference type="PROSITE" id="PS50850">
    <property type="entry name" value="MFS"/>
    <property type="match status" value="1"/>
</dbReference>
<proteinExistence type="predicted"/>
<keyword evidence="2 6" id="KW-0812">Transmembrane</keyword>
<keyword evidence="9" id="KW-1185">Reference proteome</keyword>
<dbReference type="InterPro" id="IPR036259">
    <property type="entry name" value="MFS_trans_sf"/>
</dbReference>
<dbReference type="InterPro" id="IPR020846">
    <property type="entry name" value="MFS_dom"/>
</dbReference>
<dbReference type="Proteomes" id="UP000321464">
    <property type="component" value="Unassembled WGS sequence"/>
</dbReference>